<dbReference type="Proteomes" id="UP001596513">
    <property type="component" value="Unassembled WGS sequence"/>
</dbReference>
<evidence type="ECO:0000313" key="2">
    <source>
        <dbReference type="EMBL" id="MFC7671007.1"/>
    </source>
</evidence>
<organism evidence="2 3">
    <name type="scientific">Hymenobacter humi</name>
    <dbReference type="NCBI Taxonomy" id="1411620"/>
    <lineage>
        <taxon>Bacteria</taxon>
        <taxon>Pseudomonadati</taxon>
        <taxon>Bacteroidota</taxon>
        <taxon>Cytophagia</taxon>
        <taxon>Cytophagales</taxon>
        <taxon>Hymenobacteraceae</taxon>
        <taxon>Hymenobacter</taxon>
    </lineage>
</organism>
<name>A0ABW2UDX8_9BACT</name>
<proteinExistence type="predicted"/>
<dbReference type="RefSeq" id="WP_380206853.1">
    <property type="nucleotide sequence ID" value="NZ_JBHTEK010000005.1"/>
</dbReference>
<dbReference type="Gene3D" id="3.40.50.12370">
    <property type="match status" value="1"/>
</dbReference>
<dbReference type="Pfam" id="PF00582">
    <property type="entry name" value="Usp"/>
    <property type="match status" value="1"/>
</dbReference>
<evidence type="ECO:0000313" key="3">
    <source>
        <dbReference type="Proteomes" id="UP001596513"/>
    </source>
</evidence>
<dbReference type="InterPro" id="IPR006016">
    <property type="entry name" value="UspA"/>
</dbReference>
<keyword evidence="3" id="KW-1185">Reference proteome</keyword>
<feature type="domain" description="UspA" evidence="1">
    <location>
        <begin position="99"/>
        <end position="223"/>
    </location>
</feature>
<gene>
    <name evidence="2" type="ORF">ACFQT0_29155</name>
</gene>
<evidence type="ECO:0000259" key="1">
    <source>
        <dbReference type="Pfam" id="PF00582"/>
    </source>
</evidence>
<accession>A0ABW2UDX8</accession>
<dbReference type="CDD" id="cd00293">
    <property type="entry name" value="USP-like"/>
    <property type="match status" value="1"/>
</dbReference>
<protein>
    <submittedName>
        <fullName evidence="2">Universal stress protein</fullName>
    </submittedName>
</protein>
<dbReference type="EMBL" id="JBHTEK010000005">
    <property type="protein sequence ID" value="MFC7671007.1"/>
    <property type="molecule type" value="Genomic_DNA"/>
</dbReference>
<comment type="caution">
    <text evidence="2">The sequence shown here is derived from an EMBL/GenBank/DDBJ whole genome shotgun (WGS) entry which is preliminary data.</text>
</comment>
<sequence>MMAVPAIQYNRSQAMTELLARTQRLDVPAQAEMSTETLGLSIEDIVQRYHPVLLASGREEPHNVLDRFLTNLALPVLQDARYPLLVVPEGWKDQGLPERIAVAADGHSFWLTAPSLALAGLMEALRPTATTVVHVAAAHGPSQANVGLESVVRTGLFGALDGNHLYELREEGTAEGIVHAARELNAQLLVVMARPHTFLGGLFHRSITAQIMRHSPIPVLVLPTMP</sequence>
<reference evidence="3" key="1">
    <citation type="journal article" date="2019" name="Int. J. Syst. Evol. Microbiol.">
        <title>The Global Catalogue of Microorganisms (GCM) 10K type strain sequencing project: providing services to taxonomists for standard genome sequencing and annotation.</title>
        <authorList>
            <consortium name="The Broad Institute Genomics Platform"/>
            <consortium name="The Broad Institute Genome Sequencing Center for Infectious Disease"/>
            <person name="Wu L."/>
            <person name="Ma J."/>
        </authorList>
    </citation>
    <scope>NUCLEOTIDE SEQUENCE [LARGE SCALE GENOMIC DNA]</scope>
    <source>
        <strain evidence="3">JCM 19635</strain>
    </source>
</reference>
<dbReference type="SUPFAM" id="SSF52402">
    <property type="entry name" value="Adenine nucleotide alpha hydrolases-like"/>
    <property type="match status" value="1"/>
</dbReference>